<feature type="transmembrane region" description="Helical" evidence="1">
    <location>
        <begin position="7"/>
        <end position="26"/>
    </location>
</feature>
<name>A0A8I0EUC1_9ACTN</name>
<gene>
    <name evidence="2" type="ORF">IBG24_02740</name>
</gene>
<dbReference type="Proteomes" id="UP000620591">
    <property type="component" value="Unassembled WGS sequence"/>
</dbReference>
<proteinExistence type="predicted"/>
<feature type="transmembrane region" description="Helical" evidence="1">
    <location>
        <begin position="80"/>
        <end position="100"/>
    </location>
</feature>
<organism evidence="2 3">
    <name type="scientific">Aeromicrobium senzhongii</name>
    <dbReference type="NCBI Taxonomy" id="2663859"/>
    <lineage>
        <taxon>Bacteria</taxon>
        <taxon>Bacillati</taxon>
        <taxon>Actinomycetota</taxon>
        <taxon>Actinomycetes</taxon>
        <taxon>Propionibacteriales</taxon>
        <taxon>Nocardioidaceae</taxon>
        <taxon>Aeromicrobium</taxon>
    </lineage>
</organism>
<keyword evidence="1" id="KW-0472">Membrane</keyword>
<keyword evidence="1" id="KW-1133">Transmembrane helix</keyword>
<sequence length="104" mass="10744">MPNSGEWLIIGVVIAIAMTLVVAASTHHAGLDTTTLAPGYVWAEPAALIDWAFGDSIPVRPLAAVISVGDVLLLLGFGPLLVWFLVGVTAYAVVAFAAPFTRGA</sequence>
<protein>
    <submittedName>
        <fullName evidence="2">Uncharacterized protein</fullName>
    </submittedName>
</protein>
<accession>A0A8I0EUC1</accession>
<keyword evidence="1" id="KW-0812">Transmembrane</keyword>
<evidence type="ECO:0000313" key="3">
    <source>
        <dbReference type="Proteomes" id="UP000620591"/>
    </source>
</evidence>
<evidence type="ECO:0000313" key="2">
    <source>
        <dbReference type="EMBL" id="MBC9225230.1"/>
    </source>
</evidence>
<comment type="caution">
    <text evidence="2">The sequence shown here is derived from an EMBL/GenBank/DDBJ whole genome shotgun (WGS) entry which is preliminary data.</text>
</comment>
<reference evidence="2" key="1">
    <citation type="submission" date="2020-09" db="EMBL/GenBank/DDBJ databases">
        <title>Novel species in genus Aeromicrobium.</title>
        <authorList>
            <person name="Zhang G."/>
        </authorList>
    </citation>
    <scope>NUCLEOTIDE SEQUENCE</scope>
    <source>
        <strain evidence="2">Zg-636</strain>
    </source>
</reference>
<dbReference type="AlphaFoldDB" id="A0A8I0EUC1"/>
<dbReference type="RefSeq" id="WP_187768527.1">
    <property type="nucleotide sequence ID" value="NZ_JACTVM010000001.1"/>
</dbReference>
<dbReference type="EMBL" id="JACTVM010000001">
    <property type="protein sequence ID" value="MBC9225230.1"/>
    <property type="molecule type" value="Genomic_DNA"/>
</dbReference>
<evidence type="ECO:0000256" key="1">
    <source>
        <dbReference type="SAM" id="Phobius"/>
    </source>
</evidence>